<dbReference type="GO" id="GO:0016887">
    <property type="term" value="F:ATP hydrolysis activity"/>
    <property type="evidence" value="ECO:0007669"/>
    <property type="project" value="InterPro"/>
</dbReference>
<name>A0A6M4JIQ4_9MOLU</name>
<evidence type="ECO:0000256" key="4">
    <source>
        <dbReference type="ARBA" id="ARBA00022840"/>
    </source>
</evidence>
<dbReference type="Pfam" id="PF06470">
    <property type="entry name" value="SMC_hinge"/>
    <property type="match status" value="1"/>
</dbReference>
<evidence type="ECO:0000256" key="5">
    <source>
        <dbReference type="ARBA" id="ARBA00023054"/>
    </source>
</evidence>
<evidence type="ECO:0000256" key="3">
    <source>
        <dbReference type="ARBA" id="ARBA00022741"/>
    </source>
</evidence>
<comment type="subcellular location">
    <subcellularLocation>
        <location evidence="1 7">Cytoplasm</location>
    </subcellularLocation>
</comment>
<dbReference type="EMBL" id="CP053097">
    <property type="protein sequence ID" value="QJR44361.1"/>
    <property type="molecule type" value="Genomic_DNA"/>
</dbReference>
<dbReference type="GO" id="GO:0030261">
    <property type="term" value="P:chromosome condensation"/>
    <property type="evidence" value="ECO:0007669"/>
    <property type="project" value="InterPro"/>
</dbReference>
<feature type="domain" description="SMC hinge" evidence="8">
    <location>
        <begin position="419"/>
        <end position="538"/>
    </location>
</feature>
<dbReference type="CDD" id="cd03278">
    <property type="entry name" value="ABC_SMC_barmotin"/>
    <property type="match status" value="1"/>
</dbReference>
<evidence type="ECO:0000256" key="1">
    <source>
        <dbReference type="ARBA" id="ARBA00004496"/>
    </source>
</evidence>
<dbReference type="GO" id="GO:0005524">
    <property type="term" value="F:ATP binding"/>
    <property type="evidence" value="ECO:0007669"/>
    <property type="project" value="UniProtKB-UniRule"/>
</dbReference>
<comment type="similarity">
    <text evidence="7">Belongs to the SMC family.</text>
</comment>
<dbReference type="GO" id="GO:0005737">
    <property type="term" value="C:cytoplasm"/>
    <property type="evidence" value="ECO:0007669"/>
    <property type="project" value="UniProtKB-SubCell"/>
</dbReference>
<protein>
    <recommendedName>
        <fullName evidence="7">Chromosome partition protein Smc</fullName>
    </recommendedName>
</protein>
<comment type="subunit">
    <text evidence="7">Homodimer.</text>
</comment>
<dbReference type="InterPro" id="IPR011890">
    <property type="entry name" value="SMC_prok"/>
</dbReference>
<dbReference type="Gene3D" id="3.30.70.1620">
    <property type="match status" value="1"/>
</dbReference>
<organism evidence="9 10">
    <name type="scientific">Mycoplasma miroungirhinis</name>
    <dbReference type="NCBI Taxonomy" id="754516"/>
    <lineage>
        <taxon>Bacteria</taxon>
        <taxon>Bacillati</taxon>
        <taxon>Mycoplasmatota</taxon>
        <taxon>Mollicutes</taxon>
        <taxon>Mycoplasmataceae</taxon>
        <taxon>Mycoplasma</taxon>
    </lineage>
</organism>
<dbReference type="PIRSF" id="PIRSF005719">
    <property type="entry name" value="SMC"/>
    <property type="match status" value="1"/>
</dbReference>
<dbReference type="PANTHER" id="PTHR43977">
    <property type="entry name" value="STRUCTURAL MAINTENANCE OF CHROMOSOMES PROTEIN 3"/>
    <property type="match status" value="1"/>
</dbReference>
<keyword evidence="2 7" id="KW-0963">Cytoplasm</keyword>
<keyword evidence="4 7" id="KW-0067">ATP-binding</keyword>
<evidence type="ECO:0000313" key="10">
    <source>
        <dbReference type="Proteomes" id="UP000502118"/>
    </source>
</evidence>
<feature type="coiled-coil region" evidence="7">
    <location>
        <begin position="579"/>
        <end position="696"/>
    </location>
</feature>
<feature type="binding site" evidence="7">
    <location>
        <begin position="32"/>
        <end position="39"/>
    </location>
    <ligand>
        <name>ATP</name>
        <dbReference type="ChEBI" id="CHEBI:30616"/>
    </ligand>
</feature>
<dbReference type="Gene3D" id="1.20.1060.20">
    <property type="match status" value="1"/>
</dbReference>
<evidence type="ECO:0000256" key="6">
    <source>
        <dbReference type="ARBA" id="ARBA00023125"/>
    </source>
</evidence>
<dbReference type="Pfam" id="PF02463">
    <property type="entry name" value="SMC_N"/>
    <property type="match status" value="2"/>
</dbReference>
<evidence type="ECO:0000259" key="8">
    <source>
        <dbReference type="SMART" id="SM00968"/>
    </source>
</evidence>
<evidence type="ECO:0000256" key="2">
    <source>
        <dbReference type="ARBA" id="ARBA00022490"/>
    </source>
</evidence>
<dbReference type="Gene3D" id="3.40.50.300">
    <property type="entry name" value="P-loop containing nucleotide triphosphate hydrolases"/>
    <property type="match status" value="2"/>
</dbReference>
<dbReference type="InterPro" id="IPR024704">
    <property type="entry name" value="SMC"/>
</dbReference>
<gene>
    <name evidence="7" type="primary">smc</name>
    <name evidence="9" type="ORF">HLA92_02900</name>
</gene>
<feature type="coiled-coil region" evidence="7">
    <location>
        <begin position="228"/>
        <end position="376"/>
    </location>
</feature>
<dbReference type="KEGG" id="mmio:HLA92_02900"/>
<dbReference type="SMART" id="SM00968">
    <property type="entry name" value="SMC_hinge"/>
    <property type="match status" value="1"/>
</dbReference>
<keyword evidence="5 7" id="KW-0175">Coiled coil</keyword>
<dbReference type="Proteomes" id="UP000502118">
    <property type="component" value="Chromosome"/>
</dbReference>
<feature type="coiled-coil region" evidence="7">
    <location>
        <begin position="792"/>
        <end position="819"/>
    </location>
</feature>
<dbReference type="FunFam" id="3.40.50.300:FF:000901">
    <property type="entry name" value="Chromosome partition protein Smc"/>
    <property type="match status" value="1"/>
</dbReference>
<dbReference type="GO" id="GO:0006260">
    <property type="term" value="P:DNA replication"/>
    <property type="evidence" value="ECO:0007669"/>
    <property type="project" value="UniProtKB-UniRule"/>
</dbReference>
<dbReference type="GO" id="GO:0007059">
    <property type="term" value="P:chromosome segregation"/>
    <property type="evidence" value="ECO:0007669"/>
    <property type="project" value="UniProtKB-UniRule"/>
</dbReference>
<comment type="function">
    <text evidence="7">Required for chromosome condensation and partitioning.</text>
</comment>
<dbReference type="SUPFAM" id="SSF52540">
    <property type="entry name" value="P-loop containing nucleoside triphosphate hydrolases"/>
    <property type="match status" value="1"/>
</dbReference>
<keyword evidence="6 7" id="KW-0238">DNA-binding</keyword>
<dbReference type="HAMAP" id="MF_01894">
    <property type="entry name" value="Smc_prok"/>
    <property type="match status" value="1"/>
</dbReference>
<dbReference type="GO" id="GO:0005694">
    <property type="term" value="C:chromosome"/>
    <property type="evidence" value="ECO:0007669"/>
    <property type="project" value="InterPro"/>
</dbReference>
<reference evidence="9 10" key="1">
    <citation type="submission" date="2020-05" db="EMBL/GenBank/DDBJ databases">
        <title>Novel Mycoplasma species detected in Mirounga angustirostris (northern elephant seal) from the USA.</title>
        <authorList>
            <person name="Volokhov D.V."/>
        </authorList>
    </citation>
    <scope>NUCLEOTIDE SEQUENCE [LARGE SCALE GENOMIC DNA]</scope>
    <source>
        <strain evidence="9 10">Mirounga ES2806-NAS</strain>
    </source>
</reference>
<keyword evidence="10" id="KW-1185">Reference proteome</keyword>
<keyword evidence="3 7" id="KW-0547">Nucleotide-binding</keyword>
<dbReference type="InterPro" id="IPR010935">
    <property type="entry name" value="SMC_hinge"/>
</dbReference>
<dbReference type="InterPro" id="IPR036277">
    <property type="entry name" value="SMC_hinge_sf"/>
</dbReference>
<dbReference type="AlphaFoldDB" id="A0A6M4JIQ4"/>
<dbReference type="GO" id="GO:0007062">
    <property type="term" value="P:sister chromatid cohesion"/>
    <property type="evidence" value="ECO:0007669"/>
    <property type="project" value="InterPro"/>
</dbReference>
<comment type="domain">
    <text evidence="7">Contains large globular domains required for ATP hydrolysis at each terminus and a third globular domain forming a flexible hinge near the middle of the molecule. These domains are separated by coiled-coil structures.</text>
</comment>
<dbReference type="InterPro" id="IPR027417">
    <property type="entry name" value="P-loop_NTPase"/>
</dbReference>
<dbReference type="GO" id="GO:0003677">
    <property type="term" value="F:DNA binding"/>
    <property type="evidence" value="ECO:0007669"/>
    <property type="project" value="UniProtKB-UniRule"/>
</dbReference>
<evidence type="ECO:0000256" key="7">
    <source>
        <dbReference type="HAMAP-Rule" id="MF_01894"/>
    </source>
</evidence>
<sequence>MKLIEVQAYGFKSFADKVNLKFNGEIVAIVGPNGSGKSNINDAIKWVLGESSSKALRGDSMEDVIFSGSETEKEMDKAEVILTFDNSDHEVSIPHDKFTISRVLYRGKGSNEYYINGEVARMKDIKEIAMQSGISKSSLAIISQGTISDVAEATPERRREFFEEAAGTNMYKVRKLEAQKKLEKTNEALVNITTLVDELDRQLKPLKKQAEKAKIFMDKNSQLKEVEVALLVHELNESTEIINNLKNEYGDVDSVIANLNDNLQTVESQLELVAQQRRELDKDIADFNKKISSLNEQINNLQVRSIQDRQQREWILSGKIQVSLTEKLDTIKDRLEELNAIIASYKQFENQANLQIQNLSEKNTEIHKKLFELNKNLSAQYDNRSKLNARLEQFKDIRDNKLTLTKGTKTIVENSSLFKGYKGIVSDLLEVPQEYTLAVETVLASALQNIVVDVPETAVSAVEFLKNNKAGRATFIPLSSIRPRNIREEHLIVAQTQEGFIGVLSNLIKTKKEFDTLRQFLLGNILITNNIDEANRLSKLLEKKYMIVTLDGDIIRVGGIITGGQSAQQSNTFELDKKIQELEDLIPQITSKINELTKTRDDLQFQKEQMTTNNRELSVQLSAIKQKQQEAVNEFDELKNQYETQTNKKVTLEENIDFSQTIETYISERDSTLAILNSKNQKLKEINISIDALIDQKSDINANYREAMSVREKYLVQQTKANSVIEQANKRLSEQYSLLYENAKELYYNPDIDYSSAKKIVQNLKIELKELGNVNIDSIEELTQTQQRYDKVSESQKELTDAKNIIEKAIEEMDKIIIEKITNTVELVNNEFKFVFNKMFGGGMAEIKYTDPNNLLETGLDIIAQPPGKSVKNLKLFSGGEKALIAISLLFSILKAKPLPLCILDEVEAALDEANVIRFAEFLHKLKQDTQFIVITHRQGTMERVDKLYGATMQNRGVTTFFSVELSKAKELIKDKITGANNG</sequence>
<dbReference type="SUPFAM" id="SSF75553">
    <property type="entry name" value="Smc hinge domain"/>
    <property type="match status" value="1"/>
</dbReference>
<accession>A0A6M4JIQ4</accession>
<evidence type="ECO:0000313" key="9">
    <source>
        <dbReference type="EMBL" id="QJR44361.1"/>
    </source>
</evidence>
<proteinExistence type="inferred from homology"/>
<dbReference type="InterPro" id="IPR003395">
    <property type="entry name" value="RecF/RecN/SMC_N"/>
</dbReference>
<dbReference type="RefSeq" id="WP_171113360.1">
    <property type="nucleotide sequence ID" value="NZ_CP053097.1"/>
</dbReference>